<feature type="transmembrane region" description="Helical" evidence="5">
    <location>
        <begin position="94"/>
        <end position="118"/>
    </location>
</feature>
<name>A0A841T2N0_9BACL</name>
<protein>
    <submittedName>
        <fullName evidence="6">LrgB family protein</fullName>
    </submittedName>
</protein>
<dbReference type="EMBL" id="JACJVQ010000021">
    <property type="protein sequence ID" value="MBB6637279.1"/>
    <property type="molecule type" value="Genomic_DNA"/>
</dbReference>
<feature type="transmembrane region" description="Helical" evidence="5">
    <location>
        <begin position="62"/>
        <end position="82"/>
    </location>
</feature>
<dbReference type="AlphaFoldDB" id="A0A841T2N0"/>
<accession>A0A841T2N0</accession>
<feature type="transmembrane region" description="Helical" evidence="5">
    <location>
        <begin position="12"/>
        <end position="29"/>
    </location>
</feature>
<evidence type="ECO:0000256" key="3">
    <source>
        <dbReference type="ARBA" id="ARBA00022989"/>
    </source>
</evidence>
<feature type="transmembrane region" description="Helical" evidence="5">
    <location>
        <begin position="210"/>
        <end position="234"/>
    </location>
</feature>
<evidence type="ECO:0000256" key="1">
    <source>
        <dbReference type="ARBA" id="ARBA00004141"/>
    </source>
</evidence>
<reference evidence="6 7" key="1">
    <citation type="submission" date="2020-08" db="EMBL/GenBank/DDBJ databases">
        <title>Cohnella phylogeny.</title>
        <authorList>
            <person name="Dunlap C."/>
        </authorList>
    </citation>
    <scope>NUCLEOTIDE SEQUENCE [LARGE SCALE GENOMIC DNA]</scope>
    <source>
        <strain evidence="6 7">DSM 25241</strain>
    </source>
</reference>
<proteinExistence type="predicted"/>
<dbReference type="GO" id="GO:0016020">
    <property type="term" value="C:membrane"/>
    <property type="evidence" value="ECO:0007669"/>
    <property type="project" value="UniProtKB-SubCell"/>
</dbReference>
<evidence type="ECO:0000256" key="2">
    <source>
        <dbReference type="ARBA" id="ARBA00022692"/>
    </source>
</evidence>
<keyword evidence="4 5" id="KW-0472">Membrane</keyword>
<keyword evidence="3 5" id="KW-1133">Transmembrane helix</keyword>
<gene>
    <name evidence="6" type="ORF">H7B67_24390</name>
</gene>
<dbReference type="Pfam" id="PF04172">
    <property type="entry name" value="LrgB"/>
    <property type="match status" value="1"/>
</dbReference>
<dbReference type="Proteomes" id="UP000535838">
    <property type="component" value="Unassembled WGS sequence"/>
</dbReference>
<evidence type="ECO:0000256" key="5">
    <source>
        <dbReference type="SAM" id="Phobius"/>
    </source>
</evidence>
<dbReference type="PANTHER" id="PTHR30249:SF0">
    <property type="entry name" value="PLASTIDAL GLYCOLATE_GLYCERATE TRANSLOCATOR 1, CHLOROPLASTIC"/>
    <property type="match status" value="1"/>
</dbReference>
<evidence type="ECO:0000313" key="7">
    <source>
        <dbReference type="Proteomes" id="UP000535838"/>
    </source>
</evidence>
<keyword evidence="2 5" id="KW-0812">Transmembrane</keyword>
<sequence length="235" mass="24617">MSELRDLAGEPVFGVALTIGAYALALRLNRRWKWMHPLFACTGMLIVLLLVADIPYEDYSKGGEIVSFFLGPTTVALAVPLYKSLLTMRRRLKAIAVGVAAGSVAGLCVSSLVVLAFGGSKELLITLLPKSVTTPIAIELSKQLAGNAPLTGVFTVLTGLLGSMFGPALLRLFGLRSDLTIGAAVGTAAHGIGTGRLARESEAQAGISGFAMSLSGLVMSLLGIPLAIWLPIWLR</sequence>
<dbReference type="InterPro" id="IPR007300">
    <property type="entry name" value="CidB/LrgB"/>
</dbReference>
<evidence type="ECO:0000313" key="6">
    <source>
        <dbReference type="EMBL" id="MBB6637279.1"/>
    </source>
</evidence>
<organism evidence="6 7">
    <name type="scientific">Cohnella thailandensis</name>
    <dbReference type="NCBI Taxonomy" id="557557"/>
    <lineage>
        <taxon>Bacteria</taxon>
        <taxon>Bacillati</taxon>
        <taxon>Bacillota</taxon>
        <taxon>Bacilli</taxon>
        <taxon>Bacillales</taxon>
        <taxon>Paenibacillaceae</taxon>
        <taxon>Cohnella</taxon>
    </lineage>
</organism>
<feature type="transmembrane region" description="Helical" evidence="5">
    <location>
        <begin position="150"/>
        <end position="172"/>
    </location>
</feature>
<comment type="caution">
    <text evidence="6">The sequence shown here is derived from an EMBL/GenBank/DDBJ whole genome shotgun (WGS) entry which is preliminary data.</text>
</comment>
<feature type="transmembrane region" description="Helical" evidence="5">
    <location>
        <begin position="36"/>
        <end position="56"/>
    </location>
</feature>
<evidence type="ECO:0000256" key="4">
    <source>
        <dbReference type="ARBA" id="ARBA00023136"/>
    </source>
</evidence>
<dbReference type="PANTHER" id="PTHR30249">
    <property type="entry name" value="PUTATIVE SEROTONIN TRANSPORTER"/>
    <property type="match status" value="1"/>
</dbReference>
<dbReference type="RefSeq" id="WP_185122492.1">
    <property type="nucleotide sequence ID" value="NZ_JACJVQ010000021.1"/>
</dbReference>
<comment type="subcellular location">
    <subcellularLocation>
        <location evidence="1">Membrane</location>
        <topology evidence="1">Multi-pass membrane protein</topology>
    </subcellularLocation>
</comment>
<keyword evidence="7" id="KW-1185">Reference proteome</keyword>